<evidence type="ECO:0000256" key="1">
    <source>
        <dbReference type="SAM" id="MobiDB-lite"/>
    </source>
</evidence>
<protein>
    <submittedName>
        <fullName evidence="2">Uncharacterized protein</fullName>
    </submittedName>
</protein>
<organism evidence="2 3">
    <name type="scientific">Thanatephorus cucumeris (strain AG1-IA)</name>
    <name type="common">Rice sheath blight fungus</name>
    <name type="synonym">Rhizoctonia solani</name>
    <dbReference type="NCBI Taxonomy" id="983506"/>
    <lineage>
        <taxon>Eukaryota</taxon>
        <taxon>Fungi</taxon>
        <taxon>Dikarya</taxon>
        <taxon>Basidiomycota</taxon>
        <taxon>Agaricomycotina</taxon>
        <taxon>Agaricomycetes</taxon>
        <taxon>Cantharellales</taxon>
        <taxon>Ceratobasidiaceae</taxon>
        <taxon>Rhizoctonia</taxon>
        <taxon>Rhizoctonia solani AG-1</taxon>
    </lineage>
</organism>
<name>L8WV02_THACA</name>
<feature type="compositionally biased region" description="Polar residues" evidence="1">
    <location>
        <begin position="146"/>
        <end position="155"/>
    </location>
</feature>
<feature type="compositionally biased region" description="Polar residues" evidence="1">
    <location>
        <begin position="51"/>
        <end position="69"/>
    </location>
</feature>
<dbReference type="EMBL" id="AFRT01001369">
    <property type="protein sequence ID" value="ELU40627.1"/>
    <property type="molecule type" value="Genomic_DNA"/>
</dbReference>
<sequence length="330" mass="35194">MSSTAPQPIPGRARSASLYSLSSLPGLSNSPSVSPNSPTLPQLSPSLAGKSLTQIFSGPQSPLKTTSAFKSEGPGFIGMKPGVVEEDEDDHSHDDFHGEFPASPPRSHTRHTSIGSWGRPGDMDRGQGLLRRLSLGSAFAPRPAVVNSSPPQIHQPTPAPRDNPVLRKPSPLRGNGNSLGLQVQDPIKQRSISPMGERMLKSVPTISMYFVYGMNKSVTTYISYECFECVLFLHCGARCGCSGGSGGSGGDALACDYLAPRAIPAQVDRRGRSLSLVDCGRPELDPYIRGRVPISNSRRTRQANRYVAEGENGKRAAARRKVHTPLGGGL</sequence>
<feature type="compositionally biased region" description="Low complexity" evidence="1">
    <location>
        <begin position="15"/>
        <end position="41"/>
    </location>
</feature>
<keyword evidence="3" id="KW-1185">Reference proteome</keyword>
<reference evidence="2 3" key="1">
    <citation type="journal article" date="2013" name="Nat. Commun.">
        <title>The evolution and pathogenic mechanisms of the rice sheath blight pathogen.</title>
        <authorList>
            <person name="Zheng A."/>
            <person name="Lin R."/>
            <person name="Xu L."/>
            <person name="Qin P."/>
            <person name="Tang C."/>
            <person name="Ai P."/>
            <person name="Zhang D."/>
            <person name="Liu Y."/>
            <person name="Sun Z."/>
            <person name="Feng H."/>
            <person name="Wang Y."/>
            <person name="Chen Y."/>
            <person name="Liang X."/>
            <person name="Fu R."/>
            <person name="Li Q."/>
            <person name="Zhang J."/>
            <person name="Yu X."/>
            <person name="Xie Z."/>
            <person name="Ding L."/>
            <person name="Guan P."/>
            <person name="Tang J."/>
            <person name="Liang Y."/>
            <person name="Wang S."/>
            <person name="Deng Q."/>
            <person name="Li S."/>
            <person name="Zhu J."/>
            <person name="Wang L."/>
            <person name="Liu H."/>
            <person name="Li P."/>
        </authorList>
    </citation>
    <scope>NUCLEOTIDE SEQUENCE [LARGE SCALE GENOMIC DNA]</scope>
    <source>
        <strain evidence="3">AG-1 IA</strain>
    </source>
</reference>
<proteinExistence type="predicted"/>
<evidence type="ECO:0000313" key="2">
    <source>
        <dbReference type="EMBL" id="ELU40627.1"/>
    </source>
</evidence>
<dbReference type="Proteomes" id="UP000011668">
    <property type="component" value="Unassembled WGS sequence"/>
</dbReference>
<feature type="region of interest" description="Disordered" evidence="1">
    <location>
        <begin position="1"/>
        <end position="123"/>
    </location>
</feature>
<feature type="region of interest" description="Disordered" evidence="1">
    <location>
        <begin position="309"/>
        <end position="330"/>
    </location>
</feature>
<evidence type="ECO:0000313" key="3">
    <source>
        <dbReference type="Proteomes" id="UP000011668"/>
    </source>
</evidence>
<dbReference type="AlphaFoldDB" id="L8WV02"/>
<gene>
    <name evidence="2" type="ORF">AG1IA_05343</name>
</gene>
<feature type="region of interest" description="Disordered" evidence="1">
    <location>
        <begin position="141"/>
        <end position="181"/>
    </location>
</feature>
<accession>L8WV02</accession>
<dbReference type="OrthoDB" id="2554033at2759"/>
<comment type="caution">
    <text evidence="2">The sequence shown here is derived from an EMBL/GenBank/DDBJ whole genome shotgun (WGS) entry which is preliminary data.</text>
</comment>
<dbReference type="HOGENOM" id="CLU_842438_0_0_1"/>